<evidence type="ECO:0000313" key="8">
    <source>
        <dbReference type="Proteomes" id="UP001143981"/>
    </source>
</evidence>
<evidence type="ECO:0000313" key="7">
    <source>
        <dbReference type="EMBL" id="KAJ1734813.1"/>
    </source>
</evidence>
<keyword evidence="5" id="KW-0732">Signal</keyword>
<evidence type="ECO:0000256" key="4">
    <source>
        <dbReference type="ARBA" id="ARBA00023136"/>
    </source>
</evidence>
<protein>
    <submittedName>
        <fullName evidence="7">Protein-ER retention protein</fullName>
    </submittedName>
</protein>
<organism evidence="7 8">
    <name type="scientific">Coemansia biformis</name>
    <dbReference type="NCBI Taxonomy" id="1286918"/>
    <lineage>
        <taxon>Eukaryota</taxon>
        <taxon>Fungi</taxon>
        <taxon>Fungi incertae sedis</taxon>
        <taxon>Zoopagomycota</taxon>
        <taxon>Kickxellomycotina</taxon>
        <taxon>Kickxellomycetes</taxon>
        <taxon>Kickxellales</taxon>
        <taxon>Kickxellaceae</taxon>
        <taxon>Coemansia</taxon>
    </lineage>
</organism>
<dbReference type="PANTHER" id="PTHR10783">
    <property type="entry name" value="XENOTROPIC AND POLYTROPIC RETROVIRUS RECEPTOR 1-RELATED"/>
    <property type="match status" value="1"/>
</dbReference>
<reference evidence="7" key="1">
    <citation type="submission" date="2022-07" db="EMBL/GenBank/DDBJ databases">
        <title>Phylogenomic reconstructions and comparative analyses of Kickxellomycotina fungi.</title>
        <authorList>
            <person name="Reynolds N.K."/>
            <person name="Stajich J.E."/>
            <person name="Barry K."/>
            <person name="Grigoriev I.V."/>
            <person name="Crous P."/>
            <person name="Smith M.E."/>
        </authorList>
    </citation>
    <scope>NUCLEOTIDE SEQUENCE</scope>
    <source>
        <strain evidence="7">BCRC 34381</strain>
    </source>
</reference>
<dbReference type="InterPro" id="IPR004342">
    <property type="entry name" value="EXS_C"/>
</dbReference>
<keyword evidence="4" id="KW-0472">Membrane</keyword>
<feature type="domain" description="EXS" evidence="6">
    <location>
        <begin position="170"/>
        <end position="394"/>
    </location>
</feature>
<keyword evidence="3" id="KW-1133">Transmembrane helix</keyword>
<feature type="chain" id="PRO_5040751501" evidence="5">
    <location>
        <begin position="22"/>
        <end position="394"/>
    </location>
</feature>
<gene>
    <name evidence="7" type="primary">ERD1</name>
    <name evidence="7" type="ORF">LPJ61_000870</name>
</gene>
<evidence type="ECO:0000256" key="3">
    <source>
        <dbReference type="ARBA" id="ARBA00022989"/>
    </source>
</evidence>
<dbReference type="OrthoDB" id="2159384at2759"/>
<dbReference type="PANTHER" id="PTHR10783:SF46">
    <property type="entry name" value="PROTEIN ERD1 HOMOLOG 2"/>
    <property type="match status" value="1"/>
</dbReference>
<evidence type="ECO:0000256" key="5">
    <source>
        <dbReference type="SAM" id="SignalP"/>
    </source>
</evidence>
<proteinExistence type="predicted"/>
<dbReference type="Proteomes" id="UP001143981">
    <property type="component" value="Unassembled WGS sequence"/>
</dbReference>
<name>A0A9W7YI05_9FUNG</name>
<dbReference type="PROSITE" id="PS51380">
    <property type="entry name" value="EXS"/>
    <property type="match status" value="1"/>
</dbReference>
<keyword evidence="2" id="KW-0812">Transmembrane</keyword>
<evidence type="ECO:0000256" key="2">
    <source>
        <dbReference type="ARBA" id="ARBA00022692"/>
    </source>
</evidence>
<comment type="caution">
    <text evidence="7">The sequence shown here is derived from an EMBL/GenBank/DDBJ whole genome shotgun (WGS) entry which is preliminary data.</text>
</comment>
<sequence>MHLTPAFQILLLALLAAFGWSATLQVLAWAGIDARPVLQLAQLPASTADAGRSGDGLGQGVARLAAALALISVAGWLLCAGAPTPGTQTGLALLTYVAIVAALAQPRRGLCRAVRMQFGGLLVRVVKPSLSDPVYLADVIMADILTSCSRMFGDVALVVCQFGALFWHSSASTSAGVAGVLLASAPYAFRLRQCMNEYLKAPPGGTDAKRHMANALKYASSFPVIALAALPPQVAAAAEHSGRASHAVVGLWVAASAFNSLYSFYWDVAFDWDLGHMASGWKLADLIAPAEHAVDRSARVAMQGDAAARDQLLPPPPQRHSFPAFLRPRLCLAWHGVYYVIIATDLLLRMAWTLRLSVVADIDSMPYGGMWLSALELYRRWQWSILRIEKEAAA</sequence>
<dbReference type="GO" id="GO:0016020">
    <property type="term" value="C:membrane"/>
    <property type="evidence" value="ECO:0007669"/>
    <property type="project" value="UniProtKB-SubCell"/>
</dbReference>
<dbReference type="EMBL" id="JANBOI010000055">
    <property type="protein sequence ID" value="KAJ1734813.1"/>
    <property type="molecule type" value="Genomic_DNA"/>
</dbReference>
<dbReference type="GO" id="GO:0005737">
    <property type="term" value="C:cytoplasm"/>
    <property type="evidence" value="ECO:0007669"/>
    <property type="project" value="TreeGrafter"/>
</dbReference>
<evidence type="ECO:0000259" key="6">
    <source>
        <dbReference type="PROSITE" id="PS51380"/>
    </source>
</evidence>
<comment type="subcellular location">
    <subcellularLocation>
        <location evidence="1">Membrane</location>
        <topology evidence="1">Multi-pass membrane protein</topology>
    </subcellularLocation>
</comment>
<keyword evidence="8" id="KW-1185">Reference proteome</keyword>
<evidence type="ECO:0000256" key="1">
    <source>
        <dbReference type="ARBA" id="ARBA00004141"/>
    </source>
</evidence>
<dbReference type="Pfam" id="PF03124">
    <property type="entry name" value="EXS"/>
    <property type="match status" value="1"/>
</dbReference>
<feature type="signal peptide" evidence="5">
    <location>
        <begin position="1"/>
        <end position="21"/>
    </location>
</feature>
<accession>A0A9W7YI05</accession>
<dbReference type="AlphaFoldDB" id="A0A9W7YI05"/>